<dbReference type="InterPro" id="IPR011055">
    <property type="entry name" value="Dup_hybrid_motif"/>
</dbReference>
<dbReference type="OrthoDB" id="1112802at2"/>
<sequence length="296" mass="33363">MRFSLLFLFFLLYSTVFAQVKLESEQDKDGNVTIYANNTEVIPYTLVVDFTTLMNLTSSGGRTVFAVANPGRSIVARLKKTNANQGSSYNYSTKLYKGSYLDKSKEEPVYLIPVQEGQKVRMQPMTHVENIYKKESENTSYVGTAFYLEESTTICAPRKGIVSDMKMDTQLKGAGLSFDASDNFIEIYHEDGTFTKLMVLESGSEKVKIGDVVYPGQALATSSGEKYNSGRHVRMVQSRLNKVEREIKFEQIPVKLFDGEKEISSNQTVNELIASHPENLISKEMSKKELKRLESK</sequence>
<evidence type="ECO:0000256" key="1">
    <source>
        <dbReference type="SAM" id="SignalP"/>
    </source>
</evidence>
<dbReference type="AlphaFoldDB" id="A0A4Q7P683"/>
<feature type="signal peptide" evidence="1">
    <location>
        <begin position="1"/>
        <end position="18"/>
    </location>
</feature>
<gene>
    <name evidence="2" type="ORF">BC751_0523</name>
</gene>
<accession>A0A4Q7P683</accession>
<evidence type="ECO:0000313" key="3">
    <source>
        <dbReference type="Proteomes" id="UP000292209"/>
    </source>
</evidence>
<dbReference type="Proteomes" id="UP000292209">
    <property type="component" value="Unassembled WGS sequence"/>
</dbReference>
<keyword evidence="3" id="KW-1185">Reference proteome</keyword>
<keyword evidence="1" id="KW-0732">Signal</keyword>
<comment type="caution">
    <text evidence="2">The sequence shown here is derived from an EMBL/GenBank/DDBJ whole genome shotgun (WGS) entry which is preliminary data.</text>
</comment>
<proteinExistence type="predicted"/>
<evidence type="ECO:0000313" key="2">
    <source>
        <dbReference type="EMBL" id="RZS95008.1"/>
    </source>
</evidence>
<organism evidence="2 3">
    <name type="scientific">Cecembia calidifontis</name>
    <dbReference type="NCBI Taxonomy" id="1187080"/>
    <lineage>
        <taxon>Bacteria</taxon>
        <taxon>Pseudomonadati</taxon>
        <taxon>Bacteroidota</taxon>
        <taxon>Cytophagia</taxon>
        <taxon>Cytophagales</taxon>
        <taxon>Cyclobacteriaceae</taxon>
        <taxon>Cecembia</taxon>
    </lineage>
</organism>
<dbReference type="RefSeq" id="WP_130274176.1">
    <property type="nucleotide sequence ID" value="NZ_SGXG01000001.1"/>
</dbReference>
<feature type="chain" id="PRO_5020359956" evidence="1">
    <location>
        <begin position="19"/>
        <end position="296"/>
    </location>
</feature>
<dbReference type="Gene3D" id="2.70.70.10">
    <property type="entry name" value="Glucose Permease (Domain IIA)"/>
    <property type="match status" value="1"/>
</dbReference>
<dbReference type="EMBL" id="SGXG01000001">
    <property type="protein sequence ID" value="RZS95008.1"/>
    <property type="molecule type" value="Genomic_DNA"/>
</dbReference>
<name>A0A4Q7P683_9BACT</name>
<reference evidence="2 3" key="1">
    <citation type="submission" date="2019-02" db="EMBL/GenBank/DDBJ databases">
        <title>Genomic Encyclopedia of Archaeal and Bacterial Type Strains, Phase II (KMG-II): from individual species to whole genera.</title>
        <authorList>
            <person name="Goeker M."/>
        </authorList>
    </citation>
    <scope>NUCLEOTIDE SEQUENCE [LARGE SCALE GENOMIC DNA]</scope>
    <source>
        <strain evidence="2 3">DSM 21411</strain>
    </source>
</reference>
<protein>
    <submittedName>
        <fullName evidence="2">Peptidase M23-like protein</fullName>
    </submittedName>
</protein>